<dbReference type="EMBL" id="JAACJN010000005">
    <property type="protein sequence ID" value="KAF5392523.1"/>
    <property type="molecule type" value="Genomic_DNA"/>
</dbReference>
<keyword evidence="2" id="KW-1185">Reference proteome</keyword>
<proteinExistence type="predicted"/>
<comment type="caution">
    <text evidence="1">The sequence shown here is derived from an EMBL/GenBank/DDBJ whole genome shotgun (WGS) entry which is preliminary data.</text>
</comment>
<dbReference type="AlphaFoldDB" id="A0A8H5HZT8"/>
<dbReference type="Proteomes" id="UP000518752">
    <property type="component" value="Unassembled WGS sequence"/>
</dbReference>
<sequence>MLNAHNELVPSPTAQSLEFRSNLTGRVSNLRRIRPRVPFFRLAAHRIPTLWGLYRGLLWTAPTANIQHYIRLWFRQSRHLTGTENTIRDLRKGYKWLASFERAQSGDVKTQAILLRYDRILGVRAEKGHWRRLVLDEVEWQRRLKNRPILTGGLVHPTYYNPPLPRMKPQPMVISRIIAARMKQRLRRFTRIEKLAEMRDMVRREQVMEQALLKETGGKFEPVFEGKNDWNALVAQTAKKIYDDVLATSSRNLRPFPQKLLDQVREARRNKIVNKTKERERERQGEILRITRKRWRKNLTPHLLATLPEKQKQEELIVQRSIAEVGYVGLLKKRKGWGLKDPKPSVEGKKWSVEDAEWIGLHEREAAMKALIAVEEANERKRSINK</sequence>
<evidence type="ECO:0000313" key="2">
    <source>
        <dbReference type="Proteomes" id="UP000518752"/>
    </source>
</evidence>
<evidence type="ECO:0000313" key="1">
    <source>
        <dbReference type="EMBL" id="KAF5392523.1"/>
    </source>
</evidence>
<protein>
    <submittedName>
        <fullName evidence="1">Uncharacterized protein</fullName>
    </submittedName>
</protein>
<name>A0A8H5HZT8_9AGAR</name>
<accession>A0A8H5HZT8</accession>
<gene>
    <name evidence="1" type="ORF">D9757_002195</name>
</gene>
<organism evidence="1 2">
    <name type="scientific">Collybiopsis confluens</name>
    <dbReference type="NCBI Taxonomy" id="2823264"/>
    <lineage>
        <taxon>Eukaryota</taxon>
        <taxon>Fungi</taxon>
        <taxon>Dikarya</taxon>
        <taxon>Basidiomycota</taxon>
        <taxon>Agaricomycotina</taxon>
        <taxon>Agaricomycetes</taxon>
        <taxon>Agaricomycetidae</taxon>
        <taxon>Agaricales</taxon>
        <taxon>Marasmiineae</taxon>
        <taxon>Omphalotaceae</taxon>
        <taxon>Collybiopsis</taxon>
    </lineage>
</organism>
<reference evidence="1 2" key="1">
    <citation type="journal article" date="2020" name="ISME J.">
        <title>Uncovering the hidden diversity of litter-decomposition mechanisms in mushroom-forming fungi.</title>
        <authorList>
            <person name="Floudas D."/>
            <person name="Bentzer J."/>
            <person name="Ahren D."/>
            <person name="Johansson T."/>
            <person name="Persson P."/>
            <person name="Tunlid A."/>
        </authorList>
    </citation>
    <scope>NUCLEOTIDE SEQUENCE [LARGE SCALE GENOMIC DNA]</scope>
    <source>
        <strain evidence="1 2">CBS 406.79</strain>
    </source>
</reference>
<dbReference type="OrthoDB" id="2571149at2759"/>